<accession>A0A067N4T1</accession>
<dbReference type="EMBL" id="KL198015">
    <property type="protein sequence ID" value="KDQ21980.1"/>
    <property type="molecule type" value="Genomic_DNA"/>
</dbReference>
<dbReference type="AlphaFoldDB" id="A0A067N4T1"/>
<feature type="region of interest" description="Disordered" evidence="1">
    <location>
        <begin position="280"/>
        <end position="300"/>
    </location>
</feature>
<protein>
    <recommendedName>
        <fullName evidence="4">Tc1-like transposase DDE domain-containing protein</fullName>
    </recommendedName>
</protein>
<dbReference type="PANTHER" id="PTHR35871">
    <property type="entry name" value="EXPRESSED PROTEIN"/>
    <property type="match status" value="1"/>
</dbReference>
<dbReference type="GO" id="GO:0003676">
    <property type="term" value="F:nucleic acid binding"/>
    <property type="evidence" value="ECO:0007669"/>
    <property type="project" value="InterPro"/>
</dbReference>
<name>A0A067N4T1_PLEO1</name>
<dbReference type="PANTHER" id="PTHR35871:SF1">
    <property type="entry name" value="CXC1-LIKE CYSTEINE CLUSTER ASSOCIATED WITH KDZ TRANSPOSASES DOMAIN-CONTAINING PROTEIN"/>
    <property type="match status" value="1"/>
</dbReference>
<dbReference type="InParanoid" id="A0A067N4T1"/>
<dbReference type="STRING" id="1137138.A0A067N4T1"/>
<dbReference type="InterPro" id="IPR036397">
    <property type="entry name" value="RNaseH_sf"/>
</dbReference>
<gene>
    <name evidence="2" type="ORF">PLEOSDRAFT_1051500</name>
</gene>
<organism evidence="2 3">
    <name type="scientific">Pleurotus ostreatus (strain PC15)</name>
    <name type="common">Oyster mushroom</name>
    <dbReference type="NCBI Taxonomy" id="1137138"/>
    <lineage>
        <taxon>Eukaryota</taxon>
        <taxon>Fungi</taxon>
        <taxon>Dikarya</taxon>
        <taxon>Basidiomycota</taxon>
        <taxon>Agaricomycotina</taxon>
        <taxon>Agaricomycetes</taxon>
        <taxon>Agaricomycetidae</taxon>
        <taxon>Agaricales</taxon>
        <taxon>Pleurotineae</taxon>
        <taxon>Pleurotaceae</taxon>
        <taxon>Pleurotus</taxon>
    </lineage>
</organism>
<reference evidence="3" key="1">
    <citation type="journal article" date="2014" name="Proc. Natl. Acad. Sci. U.S.A.">
        <title>Extensive sampling of basidiomycete genomes demonstrates inadequacy of the white-rot/brown-rot paradigm for wood decay fungi.</title>
        <authorList>
            <person name="Riley R."/>
            <person name="Salamov A.A."/>
            <person name="Brown D.W."/>
            <person name="Nagy L.G."/>
            <person name="Floudas D."/>
            <person name="Held B.W."/>
            <person name="Levasseur A."/>
            <person name="Lombard V."/>
            <person name="Morin E."/>
            <person name="Otillar R."/>
            <person name="Lindquist E.A."/>
            <person name="Sun H."/>
            <person name="LaButti K.M."/>
            <person name="Schmutz J."/>
            <person name="Jabbour D."/>
            <person name="Luo H."/>
            <person name="Baker S.E."/>
            <person name="Pisabarro A.G."/>
            <person name="Walton J.D."/>
            <person name="Blanchette R.A."/>
            <person name="Henrissat B."/>
            <person name="Martin F."/>
            <person name="Cullen D."/>
            <person name="Hibbett D.S."/>
            <person name="Grigoriev I.V."/>
        </authorList>
    </citation>
    <scope>NUCLEOTIDE SEQUENCE [LARGE SCALE GENOMIC DNA]</scope>
    <source>
        <strain evidence="3">PC15</strain>
    </source>
</reference>
<evidence type="ECO:0008006" key="4">
    <source>
        <dbReference type="Google" id="ProtNLM"/>
    </source>
</evidence>
<dbReference type="Proteomes" id="UP000027073">
    <property type="component" value="Unassembled WGS sequence"/>
</dbReference>
<sequence>MCHILISRTSARLSSNGLKVLYLSTKEDLKAGCVALFYSPYCTPTKFFYSVHQMRPAKLSRFVNQFLFPLLRIEDTVSESTAVQWLKRLGFRLCRVQKGVYVDGHERDDVVAARKEFIDYIYTQILPKCYTYDGPDMAPVAPSLQTGEKIHYPIFHDETCVHANDQVNFVWMRDGEQTLRDKSRGRIVHVSDYIIEHCGRLCLSKDEIAAQLKLPDFARRIIYPGAKHDLWWDMPQLITQDAIKIFEAKFPDGIAVFIFDCSSAHAVFASDALLAHKMNRSPGGKQPKMRSTVIPSNGQSQSMVFSDDYKGKDKDGNPLAGQAKGMEQVLLERRLLEPLTQKYGNKLVGVCKTCRSSQEARDKALQEAKAKEDEIEGSGMAALNERGVSDTEEEDIARPGDCCMQRVLSLQKDFQTEKPLLQLVIEKAGHKCLFLPKFHCELNPIEMVWGQLKRRFREMTDGTFPRAKQLVPECLDVITKSNIRRYFRHCWRNMDAYKKGLNVKQAAYAVKKYTSHRRIPATVMMDVNIITRGTIA</sequence>
<dbReference type="HOGENOM" id="CLU_005726_3_1_1"/>
<proteinExistence type="predicted"/>
<dbReference type="Gene3D" id="3.30.420.10">
    <property type="entry name" value="Ribonuclease H-like superfamily/Ribonuclease H"/>
    <property type="match status" value="1"/>
</dbReference>
<evidence type="ECO:0000256" key="1">
    <source>
        <dbReference type="SAM" id="MobiDB-lite"/>
    </source>
</evidence>
<dbReference type="VEuPathDB" id="FungiDB:PLEOSDRAFT_1051500"/>
<evidence type="ECO:0000313" key="3">
    <source>
        <dbReference type="Proteomes" id="UP000027073"/>
    </source>
</evidence>
<dbReference type="OrthoDB" id="6511194at2759"/>
<evidence type="ECO:0000313" key="2">
    <source>
        <dbReference type="EMBL" id="KDQ21980.1"/>
    </source>
</evidence>